<protein>
    <recommendedName>
        <fullName evidence="5">Alpha-galactosidase</fullName>
        <ecNumber evidence="5">3.2.1.22</ecNumber>
    </recommendedName>
    <alternativeName>
        <fullName evidence="5">Melibiase</fullName>
    </alternativeName>
</protein>
<dbReference type="InterPro" id="IPR041233">
    <property type="entry name" value="Melibiase_C"/>
</dbReference>
<comment type="similarity">
    <text evidence="1 5">Belongs to the glycosyl hydrolase 27 family.</text>
</comment>
<evidence type="ECO:0000256" key="3">
    <source>
        <dbReference type="ARBA" id="ARBA00022801"/>
    </source>
</evidence>
<keyword evidence="8" id="KW-1185">Reference proteome</keyword>
<dbReference type="InterPro" id="IPR017853">
    <property type="entry name" value="GH"/>
</dbReference>
<keyword evidence="4 5" id="KW-0326">Glycosidase</keyword>
<comment type="catalytic activity">
    <reaction evidence="5">
        <text>Hydrolysis of terminal, non-reducing alpha-D-galactose residues in alpha-D-galactosides, including galactose oligosaccharides, galactomannans and galactolipids.</text>
        <dbReference type="EC" id="3.2.1.22"/>
    </reaction>
</comment>
<keyword evidence="2" id="KW-0732">Signal</keyword>
<proteinExistence type="inferred from homology"/>
<dbReference type="SUPFAM" id="SSF51445">
    <property type="entry name" value="(Trans)glycosidases"/>
    <property type="match status" value="1"/>
</dbReference>
<evidence type="ECO:0000259" key="6">
    <source>
        <dbReference type="Pfam" id="PF17801"/>
    </source>
</evidence>
<evidence type="ECO:0000256" key="4">
    <source>
        <dbReference type="ARBA" id="ARBA00023295"/>
    </source>
</evidence>
<dbReference type="PANTHER" id="PTHR11452:SF42">
    <property type="entry name" value="ALPHA-GALACTOSIDASE"/>
    <property type="match status" value="1"/>
</dbReference>
<evidence type="ECO:0000256" key="1">
    <source>
        <dbReference type="ARBA" id="ARBA00009743"/>
    </source>
</evidence>
<organism evidence="7 8">
    <name type="scientific">Pseudarthrobacter quantipunctorum</name>
    <dbReference type="NCBI Taxonomy" id="3128980"/>
    <lineage>
        <taxon>Bacteria</taxon>
        <taxon>Bacillati</taxon>
        <taxon>Actinomycetota</taxon>
        <taxon>Actinomycetes</taxon>
        <taxon>Micrococcales</taxon>
        <taxon>Micrococcaceae</taxon>
        <taxon>Pseudarthrobacter</taxon>
    </lineage>
</organism>
<sequence length="429" mass="47120">MTRAGTPPMGWNSWDCYGTSVTEEEVLANAAFMARHLLPSGWDTVVVDIQWYEPGARAGGYNDGAELELDPYGRQLPAPNRFPSAASGPGFKPLADRIHGLGLKFGLHIMRGIPRQAVRDALPIEGTNATADQVADTSSVCEWNTDNFGLDHGHPGAQAYYDSQLRLFASWGVDFIKADDMLGPYFAEEIAAYRRAIDRSGRDMVLSLSPGRALSLAHLEHLRTNADMWRVSDDLWDSWEDVEAQFARMARWAPHQRPGSWADADMLPVGRIALRAERGPARLTRLTPDEQRTMLSLWCISRSPLMLGCDLPSSPPETLDLLTNRDVLDVLAASRNNRELLRDGHLVLWTAESTTTEDRFAAVFNTGMVGLARTLPLADLGLPGPGSWTAREAWSGAGARLTGLYGAPALAVDPPAHGVQFFRFSRTRG</sequence>
<dbReference type="InterPro" id="IPR002241">
    <property type="entry name" value="Glyco_hydro_27"/>
</dbReference>
<dbReference type="Gene3D" id="2.60.40.1180">
    <property type="entry name" value="Golgi alpha-mannosidase II"/>
    <property type="match status" value="1"/>
</dbReference>
<gene>
    <name evidence="7" type="ORF">WHH00_18280</name>
</gene>
<dbReference type="GO" id="GO:0016787">
    <property type="term" value="F:hydrolase activity"/>
    <property type="evidence" value="ECO:0007669"/>
    <property type="project" value="UniProtKB-KW"/>
</dbReference>
<dbReference type="PANTHER" id="PTHR11452">
    <property type="entry name" value="ALPHA-GALACTOSIDASE/ALPHA-N-ACETYLGALACTOSAMINIDASE"/>
    <property type="match status" value="1"/>
</dbReference>
<dbReference type="CDD" id="cd14792">
    <property type="entry name" value="GH27"/>
    <property type="match status" value="1"/>
</dbReference>
<feature type="domain" description="Alpha galactosidase C-terminal" evidence="6">
    <location>
        <begin position="344"/>
        <end position="424"/>
    </location>
</feature>
<dbReference type="EC" id="3.2.1.22" evidence="5"/>
<name>A0ABZ2R8E1_9MICC</name>
<dbReference type="EMBL" id="CP148033">
    <property type="protein sequence ID" value="WXK92978.1"/>
    <property type="molecule type" value="Genomic_DNA"/>
</dbReference>
<dbReference type="InterPro" id="IPR013780">
    <property type="entry name" value="Glyco_hydro_b"/>
</dbReference>
<reference evidence="7 8" key="1">
    <citation type="submission" date="2024-03" db="EMBL/GenBank/DDBJ databases">
        <title>Rhodococcus navarretei sp. nov. and Pseudarthrobacter quantumdoti sp. nov., two new species with the ability to biosynthesize Quantum Dots isolated from soil samples at Union Glacier, Antarctica.</title>
        <authorList>
            <person name="Vargas M."/>
        </authorList>
    </citation>
    <scope>NUCLEOTIDE SEQUENCE [LARGE SCALE GENOMIC DNA]</scope>
    <source>
        <strain evidence="7 8">RC-2-3</strain>
    </source>
</reference>
<accession>A0ABZ2R8E1</accession>
<dbReference type="RefSeq" id="WP_406635040.1">
    <property type="nucleotide sequence ID" value="NZ_CP148033.1"/>
</dbReference>
<dbReference type="Gene3D" id="3.20.20.70">
    <property type="entry name" value="Aldolase class I"/>
    <property type="match status" value="1"/>
</dbReference>
<dbReference type="Pfam" id="PF16499">
    <property type="entry name" value="Melibiase_2"/>
    <property type="match status" value="1"/>
</dbReference>
<evidence type="ECO:0000256" key="2">
    <source>
        <dbReference type="ARBA" id="ARBA00022729"/>
    </source>
</evidence>
<evidence type="ECO:0000313" key="8">
    <source>
        <dbReference type="Proteomes" id="UP001623384"/>
    </source>
</evidence>
<evidence type="ECO:0000256" key="5">
    <source>
        <dbReference type="RuleBase" id="RU361168"/>
    </source>
</evidence>
<dbReference type="PRINTS" id="PR00740">
    <property type="entry name" value="GLHYDRLASE27"/>
</dbReference>
<keyword evidence="3 5" id="KW-0378">Hydrolase</keyword>
<dbReference type="InterPro" id="IPR013785">
    <property type="entry name" value="Aldolase_TIM"/>
</dbReference>
<dbReference type="Pfam" id="PF17801">
    <property type="entry name" value="Melibiase_C"/>
    <property type="match status" value="1"/>
</dbReference>
<dbReference type="Proteomes" id="UP001623384">
    <property type="component" value="Chromosome"/>
</dbReference>
<keyword evidence="5" id="KW-1015">Disulfide bond</keyword>
<evidence type="ECO:0000313" key="7">
    <source>
        <dbReference type="EMBL" id="WXK92978.1"/>
    </source>
</evidence>